<dbReference type="PRINTS" id="PR00463">
    <property type="entry name" value="EP450I"/>
</dbReference>
<dbReference type="InterPro" id="IPR050476">
    <property type="entry name" value="Insect_CytP450_Detox"/>
</dbReference>
<dbReference type="PANTHER" id="PTHR24292:SF54">
    <property type="entry name" value="CYP9F3-RELATED"/>
    <property type="match status" value="1"/>
</dbReference>
<feature type="chain" id="PRO_5042928880" description="Cytochrome P450" evidence="14">
    <location>
        <begin position="21"/>
        <end position="976"/>
    </location>
</feature>
<comment type="similarity">
    <text evidence="4">Belongs to the cytochrome P450 family.</text>
</comment>
<organism evidence="15 16">
    <name type="scientific">Aquatica leii</name>
    <dbReference type="NCBI Taxonomy" id="1421715"/>
    <lineage>
        <taxon>Eukaryota</taxon>
        <taxon>Metazoa</taxon>
        <taxon>Ecdysozoa</taxon>
        <taxon>Arthropoda</taxon>
        <taxon>Hexapoda</taxon>
        <taxon>Insecta</taxon>
        <taxon>Pterygota</taxon>
        <taxon>Neoptera</taxon>
        <taxon>Endopterygota</taxon>
        <taxon>Coleoptera</taxon>
        <taxon>Polyphaga</taxon>
        <taxon>Elateriformia</taxon>
        <taxon>Elateroidea</taxon>
        <taxon>Lampyridae</taxon>
        <taxon>Luciolinae</taxon>
        <taxon>Aquatica</taxon>
    </lineage>
</organism>
<keyword evidence="14" id="KW-0732">Signal</keyword>
<evidence type="ECO:0000256" key="13">
    <source>
        <dbReference type="PIRSR" id="PIRSR602401-1"/>
    </source>
</evidence>
<reference evidence="16" key="1">
    <citation type="submission" date="2023-01" db="EMBL/GenBank/DDBJ databases">
        <title>Key to firefly adult light organ development and bioluminescence: homeobox transcription factors regulate luciferase expression and transportation to peroxisome.</title>
        <authorList>
            <person name="Fu X."/>
        </authorList>
    </citation>
    <scope>NUCLEOTIDE SEQUENCE [LARGE SCALE GENOMIC DNA]</scope>
</reference>
<evidence type="ECO:0000256" key="5">
    <source>
        <dbReference type="ARBA" id="ARBA00022617"/>
    </source>
</evidence>
<evidence type="ECO:0000313" key="15">
    <source>
        <dbReference type="EMBL" id="KAK4878883.1"/>
    </source>
</evidence>
<keyword evidence="9" id="KW-0560">Oxidoreductase</keyword>
<keyword evidence="8" id="KW-0492">Microsome</keyword>
<evidence type="ECO:0000256" key="12">
    <source>
        <dbReference type="ARBA" id="ARBA00023136"/>
    </source>
</evidence>
<dbReference type="EMBL" id="JARPUR010000004">
    <property type="protein sequence ID" value="KAK4878883.1"/>
    <property type="molecule type" value="Genomic_DNA"/>
</dbReference>
<dbReference type="PROSITE" id="PS00086">
    <property type="entry name" value="CYTOCHROME_P450"/>
    <property type="match status" value="1"/>
</dbReference>
<evidence type="ECO:0000256" key="6">
    <source>
        <dbReference type="ARBA" id="ARBA00022723"/>
    </source>
</evidence>
<dbReference type="InterPro" id="IPR036396">
    <property type="entry name" value="Cyt_P450_sf"/>
</dbReference>
<evidence type="ECO:0000256" key="9">
    <source>
        <dbReference type="ARBA" id="ARBA00023002"/>
    </source>
</evidence>
<dbReference type="PANTHER" id="PTHR24292">
    <property type="entry name" value="CYTOCHROME P450"/>
    <property type="match status" value="1"/>
</dbReference>
<evidence type="ECO:0000256" key="1">
    <source>
        <dbReference type="ARBA" id="ARBA00001971"/>
    </source>
</evidence>
<keyword evidence="12" id="KW-0472">Membrane</keyword>
<dbReference type="GO" id="GO:0020037">
    <property type="term" value="F:heme binding"/>
    <property type="evidence" value="ECO:0007669"/>
    <property type="project" value="InterPro"/>
</dbReference>
<evidence type="ECO:0000256" key="10">
    <source>
        <dbReference type="ARBA" id="ARBA00023004"/>
    </source>
</evidence>
<accession>A0AAN7QI35</accession>
<comment type="caution">
    <text evidence="15">The sequence shown here is derived from an EMBL/GenBank/DDBJ whole genome shotgun (WGS) entry which is preliminary data.</text>
</comment>
<dbReference type="GO" id="GO:0004497">
    <property type="term" value="F:monooxygenase activity"/>
    <property type="evidence" value="ECO:0007669"/>
    <property type="project" value="UniProtKB-KW"/>
</dbReference>
<dbReference type="GO" id="GO:0005789">
    <property type="term" value="C:endoplasmic reticulum membrane"/>
    <property type="evidence" value="ECO:0007669"/>
    <property type="project" value="UniProtKB-SubCell"/>
</dbReference>
<keyword evidence="7" id="KW-0256">Endoplasmic reticulum</keyword>
<feature type="binding site" description="axial binding residue" evidence="13">
    <location>
        <position position="918"/>
    </location>
    <ligand>
        <name>heme</name>
        <dbReference type="ChEBI" id="CHEBI:30413"/>
    </ligand>
    <ligandPart>
        <name>Fe</name>
        <dbReference type="ChEBI" id="CHEBI:18248"/>
    </ligandPart>
</feature>
<dbReference type="AlphaFoldDB" id="A0AAN7QI35"/>
<protein>
    <recommendedName>
        <fullName evidence="17">Cytochrome P450</fullName>
    </recommendedName>
</protein>
<dbReference type="PRINTS" id="PR00385">
    <property type="entry name" value="P450"/>
</dbReference>
<dbReference type="Proteomes" id="UP001353858">
    <property type="component" value="Unassembled WGS sequence"/>
</dbReference>
<feature type="signal peptide" evidence="14">
    <location>
        <begin position="1"/>
        <end position="20"/>
    </location>
</feature>
<keyword evidence="11" id="KW-0503">Monooxygenase</keyword>
<dbReference type="GO" id="GO:0005506">
    <property type="term" value="F:iron ion binding"/>
    <property type="evidence" value="ECO:0007669"/>
    <property type="project" value="InterPro"/>
</dbReference>
<evidence type="ECO:0000256" key="3">
    <source>
        <dbReference type="ARBA" id="ARBA00004406"/>
    </source>
</evidence>
<evidence type="ECO:0000256" key="14">
    <source>
        <dbReference type="SAM" id="SignalP"/>
    </source>
</evidence>
<dbReference type="SUPFAM" id="SSF48264">
    <property type="entry name" value="Cytochrome P450"/>
    <property type="match status" value="2"/>
</dbReference>
<gene>
    <name evidence="15" type="ORF">RN001_011389</name>
</gene>
<dbReference type="FunFam" id="1.10.630.10:FF:000042">
    <property type="entry name" value="Cytochrome P450"/>
    <property type="match status" value="2"/>
</dbReference>
<evidence type="ECO:0000256" key="2">
    <source>
        <dbReference type="ARBA" id="ARBA00004174"/>
    </source>
</evidence>
<dbReference type="Pfam" id="PF00067">
    <property type="entry name" value="p450"/>
    <property type="match status" value="2"/>
</dbReference>
<dbReference type="Gene3D" id="1.10.630.10">
    <property type="entry name" value="Cytochrome P450"/>
    <property type="match status" value="2"/>
</dbReference>
<evidence type="ECO:0000256" key="7">
    <source>
        <dbReference type="ARBA" id="ARBA00022824"/>
    </source>
</evidence>
<evidence type="ECO:0008006" key="17">
    <source>
        <dbReference type="Google" id="ProtNLM"/>
    </source>
</evidence>
<keyword evidence="10 13" id="KW-0408">Iron</keyword>
<evidence type="ECO:0000256" key="11">
    <source>
        <dbReference type="ARBA" id="ARBA00023033"/>
    </source>
</evidence>
<keyword evidence="6 13" id="KW-0479">Metal-binding</keyword>
<dbReference type="CDD" id="cd11056">
    <property type="entry name" value="CYP6-like"/>
    <property type="match status" value="2"/>
</dbReference>
<dbReference type="InterPro" id="IPR002401">
    <property type="entry name" value="Cyt_P450_E_grp-I"/>
</dbReference>
<name>A0AAN7QI35_9COLE</name>
<comment type="cofactor">
    <cofactor evidence="1 13">
        <name>heme</name>
        <dbReference type="ChEBI" id="CHEBI:30413"/>
    </cofactor>
</comment>
<comment type="subcellular location">
    <subcellularLocation>
        <location evidence="3">Endoplasmic reticulum membrane</location>
        <topology evidence="3">Peripheral membrane protein</topology>
    </subcellularLocation>
    <subcellularLocation>
        <location evidence="2">Microsome membrane</location>
        <topology evidence="2">Peripheral membrane protein</topology>
    </subcellularLocation>
</comment>
<dbReference type="InterPro" id="IPR017972">
    <property type="entry name" value="Cyt_P450_CS"/>
</dbReference>
<dbReference type="InterPro" id="IPR001128">
    <property type="entry name" value="Cyt_P450"/>
</dbReference>
<evidence type="ECO:0000256" key="4">
    <source>
        <dbReference type="ARBA" id="ARBA00010617"/>
    </source>
</evidence>
<evidence type="ECO:0000313" key="16">
    <source>
        <dbReference type="Proteomes" id="UP001353858"/>
    </source>
</evidence>
<evidence type="ECO:0000256" key="8">
    <source>
        <dbReference type="ARBA" id="ARBA00022848"/>
    </source>
</evidence>
<sequence length="976" mass="114228">MKLYGIALFVIILLAAVVQAQDTTTTRPFIIYFLCLKPCHYWKRRGVPQYSYWATLRESILNIILYRTISDNVQKIYNDFREERYCGIYQFYLPTLFIKDYELIKQMMVKDFDHFTDHNQVLAENTEPMWQKNLFVLKGDVWKDMRATLSPSFTSNKMKMLFGLVSDYAKLFIKNFENQPGTTTLEMKDTFTRFTNDIIATSAFGVNCDSIRNPNNEFYMMGKDITNFGGFKSNVKMLFWVLFPRAAKFLDIRVFSKKATTFHTNLIKENIESRLKNGIVRPDMINLLMEARKGRLNNEEKVEADKEKHIKPQLTDEDITAQALIFFVAGFDSVSTLMCFMAHELAVNVDVQERLQNEIDEVLSQSSQELTYEALLRMKYLDMVVLETLKKWPPGVFTDRVCVKPYTIEPVNANEQPLQIETGQILWIPVFALHRDKNYFSEPERFNPERFSNENKSKIPTYAFLPFGIVLTVLLYFLCFKSFIHWKRRGVPQYSCWVILRESLLSFIPYRSISENVQKIYNDFSKERYCGIYQFYRSTLFIRDCEIIKQVTVKDFDHFIDHSQVFSDDVEPMWERNLFALRGDRWKDMRATLSPSFTSSKMKVMFGLISEYAKLFVEYFEKQPGVITLEMKDTFTRFTNDVIATSAFGISCDSFRNPNDEFFVMGKNVTNFGGFKRNTKMALLMLFPRVAKYMGITLFPKNAYKFFDKLVKENIESREKNGVVRPDMIHLLMETRKGRLNCEQDSENDKEKPAKRQLTDEDITAQALIFFFAGFDSVSTLMCFMAHELAVNVDVQEQLRNEINLVLEQTSGDLTYEALSNMKYMDMVVSETLRKWPPSAATDRICVKPYTIDPVRDGEQPLRIETNQVVWIPIFALHRDENYFTDPDRFNPERFNKDNKNNINPYAYLPFGIGPRSCIGNRFALMETKLLFFYLLAKFNIDVVEKTVIPLKVARSAFQLTSHNGFWLGLRSRNLK</sequence>
<keyword evidence="16" id="KW-1185">Reference proteome</keyword>
<dbReference type="GO" id="GO:0016705">
    <property type="term" value="F:oxidoreductase activity, acting on paired donors, with incorporation or reduction of molecular oxygen"/>
    <property type="evidence" value="ECO:0007669"/>
    <property type="project" value="InterPro"/>
</dbReference>
<proteinExistence type="inferred from homology"/>
<keyword evidence="5 13" id="KW-0349">Heme</keyword>